<dbReference type="PANTHER" id="PTHR43649">
    <property type="entry name" value="ARABINOSE-BINDING PROTEIN-RELATED"/>
    <property type="match status" value="1"/>
</dbReference>
<evidence type="ECO:0000256" key="2">
    <source>
        <dbReference type="ARBA" id="ARBA00008520"/>
    </source>
</evidence>
<comment type="similarity">
    <text evidence="2">Belongs to the bacterial solute-binding protein 1 family.</text>
</comment>
<evidence type="ECO:0000256" key="1">
    <source>
        <dbReference type="ARBA" id="ARBA00004418"/>
    </source>
</evidence>
<dbReference type="EMBL" id="JBHUIX010000004">
    <property type="protein sequence ID" value="MFD2173410.1"/>
    <property type="molecule type" value="Genomic_DNA"/>
</dbReference>
<sequence>MTFRSAFLGAAACLALAGPALATDLEFYFPVAVGGKAAETVQALTETYMAAHPDVKIAAIYTGSYADTTTKAITAARGGNPPQLVISLSTDMFTFIDEDLVLPFDDYLSEADQKDWIGGFYPAFLRNSQTGGKTWGIPFQRSTPVLYWNRAAFKAAGLDPDHAPANWAEMVEMAQKLTVADASGKVTQYGVLIPSSGFPSWLWTGIVAGNGGRLANEDGTEVSFNSPAAVEALGALVSLAQDGLMAPGIQDWGATPKAFFEGQAAMIWTTTGNLTNVRENAPFDFGVGFLPGLKQNGAPTGGGNFYLMKGSSEEELKASVDFVKWVTAPAQAAEWTRATGYVAPRPDVWASAPMQAYVADFPQAAVARDQLAYAVAELSTHDGPKVTQILNSALEAAITGQKAPQQALDDAQAEAEAVLADWK</sequence>
<dbReference type="CDD" id="cd14748">
    <property type="entry name" value="PBP2_UgpB"/>
    <property type="match status" value="1"/>
</dbReference>
<dbReference type="InterPro" id="IPR006059">
    <property type="entry name" value="SBP"/>
</dbReference>
<keyword evidence="3" id="KW-0732">Signal</keyword>
<accession>A0ABW5A5Y6</accession>
<dbReference type="Pfam" id="PF13416">
    <property type="entry name" value="SBP_bac_8"/>
    <property type="match status" value="1"/>
</dbReference>
<comment type="caution">
    <text evidence="4">The sequence shown here is derived from an EMBL/GenBank/DDBJ whole genome shotgun (WGS) entry which is preliminary data.</text>
</comment>
<dbReference type="RefSeq" id="WP_377387861.1">
    <property type="nucleotide sequence ID" value="NZ_JBHUIX010000004.1"/>
</dbReference>
<evidence type="ECO:0000256" key="3">
    <source>
        <dbReference type="SAM" id="SignalP"/>
    </source>
</evidence>
<protein>
    <submittedName>
        <fullName evidence="4">ABC transporter substrate-binding protein</fullName>
    </submittedName>
</protein>
<reference evidence="5" key="1">
    <citation type="journal article" date="2019" name="Int. J. Syst. Evol. Microbiol.">
        <title>The Global Catalogue of Microorganisms (GCM) 10K type strain sequencing project: providing services to taxonomists for standard genome sequencing and annotation.</title>
        <authorList>
            <consortium name="The Broad Institute Genomics Platform"/>
            <consortium name="The Broad Institute Genome Sequencing Center for Infectious Disease"/>
            <person name="Wu L."/>
            <person name="Ma J."/>
        </authorList>
    </citation>
    <scope>NUCLEOTIDE SEQUENCE [LARGE SCALE GENOMIC DNA]</scope>
    <source>
        <strain evidence="5">CCUG 55131</strain>
    </source>
</reference>
<feature type="signal peptide" evidence="3">
    <location>
        <begin position="1"/>
        <end position="22"/>
    </location>
</feature>
<organism evidence="4 5">
    <name type="scientific">Rhodobacter lacus</name>
    <dbReference type="NCBI Taxonomy" id="1641972"/>
    <lineage>
        <taxon>Bacteria</taxon>
        <taxon>Pseudomonadati</taxon>
        <taxon>Pseudomonadota</taxon>
        <taxon>Alphaproteobacteria</taxon>
        <taxon>Rhodobacterales</taxon>
        <taxon>Rhodobacter group</taxon>
        <taxon>Rhodobacter</taxon>
    </lineage>
</organism>
<dbReference type="InterPro" id="IPR050490">
    <property type="entry name" value="Bact_solute-bd_prot1"/>
</dbReference>
<dbReference type="Proteomes" id="UP001597413">
    <property type="component" value="Unassembled WGS sequence"/>
</dbReference>
<keyword evidence="5" id="KW-1185">Reference proteome</keyword>
<evidence type="ECO:0000313" key="4">
    <source>
        <dbReference type="EMBL" id="MFD2173410.1"/>
    </source>
</evidence>
<proteinExistence type="inferred from homology"/>
<name>A0ABW5A5Y6_9RHOB</name>
<comment type="subcellular location">
    <subcellularLocation>
        <location evidence="1">Periplasm</location>
    </subcellularLocation>
</comment>
<dbReference type="Gene3D" id="3.40.190.10">
    <property type="entry name" value="Periplasmic binding protein-like II"/>
    <property type="match status" value="2"/>
</dbReference>
<dbReference type="SUPFAM" id="SSF53850">
    <property type="entry name" value="Periplasmic binding protein-like II"/>
    <property type="match status" value="1"/>
</dbReference>
<dbReference type="PANTHER" id="PTHR43649:SF30">
    <property type="entry name" value="ABC TRANSPORTER SUBSTRATE-BINDING PROTEIN"/>
    <property type="match status" value="1"/>
</dbReference>
<feature type="chain" id="PRO_5045576280" evidence="3">
    <location>
        <begin position="23"/>
        <end position="423"/>
    </location>
</feature>
<evidence type="ECO:0000313" key="5">
    <source>
        <dbReference type="Proteomes" id="UP001597413"/>
    </source>
</evidence>
<gene>
    <name evidence="4" type="ORF">ACFSM0_04815</name>
</gene>